<feature type="region of interest" description="Disordered" evidence="3">
    <location>
        <begin position="137"/>
        <end position="160"/>
    </location>
</feature>
<dbReference type="CDD" id="cd04433">
    <property type="entry name" value="AFD_class_I"/>
    <property type="match status" value="1"/>
</dbReference>
<dbReference type="RefSeq" id="WP_213412148.1">
    <property type="nucleotide sequence ID" value="NZ_BOVK01000027.1"/>
</dbReference>
<evidence type="ECO:0000256" key="2">
    <source>
        <dbReference type="ARBA" id="ARBA00022598"/>
    </source>
</evidence>
<dbReference type="EMBL" id="BOVK01000027">
    <property type="protein sequence ID" value="GIQ69344.1"/>
    <property type="molecule type" value="Genomic_DNA"/>
</dbReference>
<comment type="similarity">
    <text evidence="1">Belongs to the ATP-dependent AMP-binding enzyme family.</text>
</comment>
<dbReference type="InterPro" id="IPR025110">
    <property type="entry name" value="AMP-bd_C"/>
</dbReference>
<comment type="caution">
    <text evidence="6">The sequence shown here is derived from an EMBL/GenBank/DDBJ whole genome shotgun (WGS) entry which is preliminary data.</text>
</comment>
<name>A0A8J4H1U3_9BACL</name>
<feature type="domain" description="AMP-binding enzyme C-terminal" evidence="5">
    <location>
        <begin position="414"/>
        <end position="483"/>
    </location>
</feature>
<keyword evidence="7" id="KW-1185">Reference proteome</keyword>
<dbReference type="InterPro" id="IPR042099">
    <property type="entry name" value="ANL_N_sf"/>
</dbReference>
<keyword evidence="2" id="KW-0436">Ligase</keyword>
<dbReference type="Gene3D" id="3.30.300.30">
    <property type="match status" value="1"/>
</dbReference>
<gene>
    <name evidence="6" type="ORF">XYCOK13_21680</name>
</gene>
<dbReference type="AlphaFoldDB" id="A0A8J4H1U3"/>
<dbReference type="InterPro" id="IPR045851">
    <property type="entry name" value="AMP-bd_C_sf"/>
</dbReference>
<evidence type="ECO:0000259" key="4">
    <source>
        <dbReference type="Pfam" id="PF00501"/>
    </source>
</evidence>
<protein>
    <submittedName>
        <fullName evidence="6">Uncharacterized protein</fullName>
    </submittedName>
</protein>
<feature type="domain" description="AMP-dependent synthetase/ligase" evidence="4">
    <location>
        <begin position="9"/>
        <end position="365"/>
    </location>
</feature>
<accession>A0A8J4H1U3</accession>
<dbReference type="PROSITE" id="PS00455">
    <property type="entry name" value="AMP_BINDING"/>
    <property type="match status" value="1"/>
</dbReference>
<dbReference type="Pfam" id="PF00501">
    <property type="entry name" value="AMP-binding"/>
    <property type="match status" value="1"/>
</dbReference>
<evidence type="ECO:0000256" key="1">
    <source>
        <dbReference type="ARBA" id="ARBA00006432"/>
    </source>
</evidence>
<dbReference type="Gene3D" id="3.40.50.12780">
    <property type="entry name" value="N-terminal domain of ligase-like"/>
    <property type="match status" value="1"/>
</dbReference>
<evidence type="ECO:0000256" key="3">
    <source>
        <dbReference type="SAM" id="MobiDB-lite"/>
    </source>
</evidence>
<proteinExistence type="inferred from homology"/>
<organism evidence="6 7">
    <name type="scientific">Xylanibacillus composti</name>
    <dbReference type="NCBI Taxonomy" id="1572762"/>
    <lineage>
        <taxon>Bacteria</taxon>
        <taxon>Bacillati</taxon>
        <taxon>Bacillota</taxon>
        <taxon>Bacilli</taxon>
        <taxon>Bacillales</taxon>
        <taxon>Paenibacillaceae</taxon>
        <taxon>Xylanibacillus</taxon>
    </lineage>
</organism>
<dbReference type="PANTHER" id="PTHR43201:SF5">
    <property type="entry name" value="MEDIUM-CHAIN ACYL-COA LIGASE ACSF2, MITOCHONDRIAL"/>
    <property type="match status" value="1"/>
</dbReference>
<dbReference type="SUPFAM" id="SSF56801">
    <property type="entry name" value="Acetyl-CoA synthetase-like"/>
    <property type="match status" value="1"/>
</dbReference>
<dbReference type="PANTHER" id="PTHR43201">
    <property type="entry name" value="ACYL-COA SYNTHETASE"/>
    <property type="match status" value="1"/>
</dbReference>
<dbReference type="Pfam" id="PF13193">
    <property type="entry name" value="AMP-binding_C"/>
    <property type="match status" value="1"/>
</dbReference>
<evidence type="ECO:0000313" key="7">
    <source>
        <dbReference type="Proteomes" id="UP000677918"/>
    </source>
</evidence>
<dbReference type="GO" id="GO:0031956">
    <property type="term" value="F:medium-chain fatty acid-CoA ligase activity"/>
    <property type="evidence" value="ECO:0007669"/>
    <property type="project" value="TreeGrafter"/>
</dbReference>
<dbReference type="GO" id="GO:0006631">
    <property type="term" value="P:fatty acid metabolic process"/>
    <property type="evidence" value="ECO:0007669"/>
    <property type="project" value="TreeGrafter"/>
</dbReference>
<sequence length="506" mass="55879">MGQLLAMLEEAADLDGHRLAVAEGNARITYEELAQQIRRLTAELQRGRPSVYGLVMDQTLPSVLLLLALLESGHAVLPVDDLLTPSELQRIGLVGQVQGWVVPDRQTSLGAQGEREEEQRIPYSRFFRDETAYAGTGTAIPDREQGTDGSNPRGHASCRLNSMNNSGHSPILYQLTSGTTGEPKLARLAWRTVLREGSVYSDWFGYHAADIVVLTAPLNHLYGLSAGLFASLCARSTLVICRRPTPRKAIRLVHDCGATILIGVPQFYQLMSDVHQPAQADRRQMRFAVSAGGPLPLELPRAYEKKWGHRLLQVYGSTETGAVAAQHPARTYEAACTGELLPGVRAWIHEEQRLVVQSPSLFSGYVTAGGEENPITDGSYVTDDLAVLSQGRVYLQGRLPKFINVAGRKVNPREVEEACRDMPGISEVSVYGKPDQLHGEIIVARIAADKSLSIREIKAYLRRHLADYKVPHLIERAERLARTWKERYAVEEEGAEDGSNCDRANY</sequence>
<evidence type="ECO:0000259" key="5">
    <source>
        <dbReference type="Pfam" id="PF13193"/>
    </source>
</evidence>
<evidence type="ECO:0000313" key="6">
    <source>
        <dbReference type="EMBL" id="GIQ69344.1"/>
    </source>
</evidence>
<dbReference type="Proteomes" id="UP000677918">
    <property type="component" value="Unassembled WGS sequence"/>
</dbReference>
<dbReference type="InterPro" id="IPR000873">
    <property type="entry name" value="AMP-dep_synth/lig_dom"/>
</dbReference>
<dbReference type="InterPro" id="IPR020845">
    <property type="entry name" value="AMP-binding_CS"/>
</dbReference>
<reference evidence="6" key="1">
    <citation type="submission" date="2021-04" db="EMBL/GenBank/DDBJ databases">
        <title>Draft genome sequence of Xylanibacillus composti strain K13.</title>
        <authorList>
            <person name="Uke A."/>
            <person name="Chhe C."/>
            <person name="Baramee S."/>
            <person name="Kosugi A."/>
        </authorList>
    </citation>
    <scope>NUCLEOTIDE SEQUENCE</scope>
    <source>
        <strain evidence="6">K13</strain>
    </source>
</reference>